<dbReference type="InterPro" id="IPR051150">
    <property type="entry name" value="SWT21/TCAB1_mRNA_Telomere"/>
</dbReference>
<dbReference type="STRING" id="698492.A0A0E9NA80"/>
<feature type="region of interest" description="Disordered" evidence="2">
    <location>
        <begin position="371"/>
        <end position="397"/>
    </location>
</feature>
<dbReference type="Gene3D" id="2.130.10.10">
    <property type="entry name" value="YVTN repeat-like/Quinoprotein amine dehydrogenase"/>
    <property type="match status" value="2"/>
</dbReference>
<evidence type="ECO:0000313" key="3">
    <source>
        <dbReference type="EMBL" id="GAO46310.1"/>
    </source>
</evidence>
<dbReference type="SUPFAM" id="SSF50978">
    <property type="entry name" value="WD40 repeat-like"/>
    <property type="match status" value="1"/>
</dbReference>
<feature type="compositionally biased region" description="Acidic residues" evidence="2">
    <location>
        <begin position="374"/>
        <end position="389"/>
    </location>
</feature>
<dbReference type="InterPro" id="IPR036322">
    <property type="entry name" value="WD40_repeat_dom_sf"/>
</dbReference>
<reference evidence="3 4" key="3">
    <citation type="journal article" date="2015" name="Genome Announc.">
        <title>Draft Genome Sequence of the Archiascomycetous Yeast Saitoella complicata.</title>
        <authorList>
            <person name="Yamauchi K."/>
            <person name="Kondo S."/>
            <person name="Hamamoto M."/>
            <person name="Takahashi Y."/>
            <person name="Ogura Y."/>
            <person name="Hayashi T."/>
            <person name="Nishida H."/>
        </authorList>
    </citation>
    <scope>NUCLEOTIDE SEQUENCE [LARGE SCALE GENOMIC DNA]</scope>
    <source>
        <strain evidence="3 4">NRRL Y-17804</strain>
    </source>
</reference>
<organism evidence="3 4">
    <name type="scientific">Saitoella complicata (strain BCRC 22490 / CBS 7301 / JCM 7358 / NBRC 10748 / NRRL Y-17804)</name>
    <dbReference type="NCBI Taxonomy" id="698492"/>
    <lineage>
        <taxon>Eukaryota</taxon>
        <taxon>Fungi</taxon>
        <taxon>Dikarya</taxon>
        <taxon>Ascomycota</taxon>
        <taxon>Taphrinomycotina</taxon>
        <taxon>Taphrinomycotina incertae sedis</taxon>
        <taxon>Saitoella</taxon>
    </lineage>
</organism>
<accession>A0A0E9NA80</accession>
<dbReference type="RefSeq" id="XP_019024293.1">
    <property type="nucleotide sequence ID" value="XM_019165353.1"/>
</dbReference>
<dbReference type="InterPro" id="IPR001680">
    <property type="entry name" value="WD40_rpt"/>
</dbReference>
<protein>
    <submittedName>
        <fullName evidence="3">Uncharacterized protein</fullName>
    </submittedName>
</protein>
<sequence>MDKSGASDERTTITLDGAPKLLARGVLSAGATDERNGHSRNRSATFFKSVQWSPDGSTLLSVIENNHLQSWIVPPDILEPTNLTTRTLSPYTTTRSAESIHAALFYPFYSLQNPSTCLYLASSRDHPIHLHNSLTDQVVGSYPNINHVERFLAANSMCFAPDGAHFVVGTMERIAVFDVHRLGTGPMSVIPTVRKFDSMSQQGVISALAIAPSSPSLLAAGSYSRTVGLYDISAPPRSSCVAVYPVESKSGGVTQVVWSTCGRYLYVVSRRSDGIEVWDIRGTGEVLGSLRGRNAFTNQRISIDISPDGRSLLSGSVDGKMREWNAVIDGSELSGEPVRVWDAASAGTTVASATYNPVYPKMVATCTGQRSEIDLEDSESDSDSGVDSEQEFRKPRLRRQDVESQLDLWLCG</sequence>
<evidence type="ECO:0000256" key="2">
    <source>
        <dbReference type="SAM" id="MobiDB-lite"/>
    </source>
</evidence>
<dbReference type="OrthoDB" id="239865at2759"/>
<proteinExistence type="predicted"/>
<reference evidence="3 4" key="2">
    <citation type="journal article" date="2014" name="J. Gen. Appl. Microbiol.">
        <title>The early diverging ascomycetous budding yeast Saitoella complicata has three histone deacetylases belonging to the Clr6, Hos2, and Rpd3 lineages.</title>
        <authorList>
            <person name="Nishida H."/>
            <person name="Matsumoto T."/>
            <person name="Kondo S."/>
            <person name="Hamamoto M."/>
            <person name="Yoshikawa H."/>
        </authorList>
    </citation>
    <scope>NUCLEOTIDE SEQUENCE [LARGE SCALE GENOMIC DNA]</scope>
    <source>
        <strain evidence="3 4">NRRL Y-17804</strain>
    </source>
</reference>
<dbReference type="PROSITE" id="PS50082">
    <property type="entry name" value="WD_REPEATS_2"/>
    <property type="match status" value="1"/>
</dbReference>
<dbReference type="Proteomes" id="UP000033140">
    <property type="component" value="Unassembled WGS sequence"/>
</dbReference>
<keyword evidence="4" id="KW-1185">Reference proteome</keyword>
<feature type="repeat" description="WD" evidence="1">
    <location>
        <begin position="302"/>
        <end position="325"/>
    </location>
</feature>
<gene>
    <name evidence="3" type="ORF">G7K_0542-t1</name>
</gene>
<reference evidence="3 4" key="1">
    <citation type="journal article" date="2011" name="J. Gen. Appl. Microbiol.">
        <title>Draft genome sequencing of the enigmatic yeast Saitoella complicata.</title>
        <authorList>
            <person name="Nishida H."/>
            <person name="Hamamoto M."/>
            <person name="Sugiyama J."/>
        </authorList>
    </citation>
    <scope>NUCLEOTIDE SEQUENCE [LARGE SCALE GENOMIC DNA]</scope>
    <source>
        <strain evidence="3 4">NRRL Y-17804</strain>
    </source>
</reference>
<name>A0A0E9NA80_SAICN</name>
<dbReference type="InterPro" id="IPR015943">
    <property type="entry name" value="WD40/YVTN_repeat-like_dom_sf"/>
</dbReference>
<dbReference type="Pfam" id="PF00400">
    <property type="entry name" value="WD40"/>
    <property type="match status" value="1"/>
</dbReference>
<dbReference type="OMA" id="IRTWILP"/>
<evidence type="ECO:0000256" key="1">
    <source>
        <dbReference type="PROSITE-ProRule" id="PRU00221"/>
    </source>
</evidence>
<comment type="caution">
    <text evidence="3">The sequence shown here is derived from an EMBL/GenBank/DDBJ whole genome shotgun (WGS) entry which is preliminary data.</text>
</comment>
<dbReference type="PANTHER" id="PTHR13211">
    <property type="entry name" value="TELOMERASE CAJAL BODY PROTEIN 1"/>
    <property type="match status" value="1"/>
</dbReference>
<evidence type="ECO:0000313" key="4">
    <source>
        <dbReference type="Proteomes" id="UP000033140"/>
    </source>
</evidence>
<keyword evidence="1" id="KW-0853">WD repeat</keyword>
<dbReference type="PANTHER" id="PTHR13211:SF0">
    <property type="entry name" value="TELOMERASE CAJAL BODY PROTEIN 1"/>
    <property type="match status" value="1"/>
</dbReference>
<dbReference type="AlphaFoldDB" id="A0A0E9NA80"/>
<dbReference type="EMBL" id="BACD03000003">
    <property type="protein sequence ID" value="GAO46310.1"/>
    <property type="molecule type" value="Genomic_DNA"/>
</dbReference>
<dbReference type="SMART" id="SM00320">
    <property type="entry name" value="WD40"/>
    <property type="match status" value="5"/>
</dbReference>